<comment type="caution">
    <text evidence="1">The sequence shown here is derived from an EMBL/GenBank/DDBJ whole genome shotgun (WGS) entry which is preliminary data.</text>
</comment>
<reference evidence="1 2" key="1">
    <citation type="journal article" date="2021" name="Elife">
        <title>Chloroplast acquisition without the gene transfer in kleptoplastic sea slugs, Plakobranchus ocellatus.</title>
        <authorList>
            <person name="Maeda T."/>
            <person name="Takahashi S."/>
            <person name="Yoshida T."/>
            <person name="Shimamura S."/>
            <person name="Takaki Y."/>
            <person name="Nagai Y."/>
            <person name="Toyoda A."/>
            <person name="Suzuki Y."/>
            <person name="Arimoto A."/>
            <person name="Ishii H."/>
            <person name="Satoh N."/>
            <person name="Nishiyama T."/>
            <person name="Hasebe M."/>
            <person name="Maruyama T."/>
            <person name="Minagawa J."/>
            <person name="Obokata J."/>
            <person name="Shigenobu S."/>
        </authorList>
    </citation>
    <scope>NUCLEOTIDE SEQUENCE [LARGE SCALE GENOMIC DNA]</scope>
</reference>
<protein>
    <submittedName>
        <fullName evidence="1">Uncharacterized protein</fullName>
    </submittedName>
</protein>
<dbReference type="EMBL" id="BLXT01003748">
    <property type="protein sequence ID" value="GFO05429.1"/>
    <property type="molecule type" value="Genomic_DNA"/>
</dbReference>
<dbReference type="Proteomes" id="UP000735302">
    <property type="component" value="Unassembled WGS sequence"/>
</dbReference>
<evidence type="ECO:0000313" key="1">
    <source>
        <dbReference type="EMBL" id="GFO05429.1"/>
    </source>
</evidence>
<dbReference type="AlphaFoldDB" id="A0AAV4AGR0"/>
<keyword evidence="2" id="KW-1185">Reference proteome</keyword>
<sequence>MIDFLGHRHGDGAICLRKENVKKVWAAQDPIRIRFVHFQVQLFTIKDLFLTMQQFHHFILFEHKGQPNPATWSYAQVRAYHSLKMAVTSRLVMRPPHKGLSSERALVLLSRRESRKVIPSGICQ</sequence>
<organism evidence="1 2">
    <name type="scientific">Plakobranchus ocellatus</name>
    <dbReference type="NCBI Taxonomy" id="259542"/>
    <lineage>
        <taxon>Eukaryota</taxon>
        <taxon>Metazoa</taxon>
        <taxon>Spiralia</taxon>
        <taxon>Lophotrochozoa</taxon>
        <taxon>Mollusca</taxon>
        <taxon>Gastropoda</taxon>
        <taxon>Heterobranchia</taxon>
        <taxon>Euthyneura</taxon>
        <taxon>Panpulmonata</taxon>
        <taxon>Sacoglossa</taxon>
        <taxon>Placobranchoidea</taxon>
        <taxon>Plakobranchidae</taxon>
        <taxon>Plakobranchus</taxon>
    </lineage>
</organism>
<accession>A0AAV4AGR0</accession>
<gene>
    <name evidence="1" type="ORF">PoB_003193400</name>
</gene>
<name>A0AAV4AGR0_9GAST</name>
<evidence type="ECO:0000313" key="2">
    <source>
        <dbReference type="Proteomes" id="UP000735302"/>
    </source>
</evidence>
<proteinExistence type="predicted"/>